<proteinExistence type="predicted"/>
<reference evidence="2 3" key="1">
    <citation type="journal article" date="2021" name="Plant Biotechnol. J.">
        <title>Multi-omics assisted identification of the key and species-specific regulatory components of drought-tolerant mechanisms in Gossypium stocksii.</title>
        <authorList>
            <person name="Yu D."/>
            <person name="Ke L."/>
            <person name="Zhang D."/>
            <person name="Wu Y."/>
            <person name="Sun Y."/>
            <person name="Mei J."/>
            <person name="Sun J."/>
            <person name="Sun Y."/>
        </authorList>
    </citation>
    <scope>NUCLEOTIDE SEQUENCE [LARGE SCALE GENOMIC DNA]</scope>
    <source>
        <strain evidence="3">cv. E1</strain>
        <tissue evidence="2">Leaf</tissue>
    </source>
</reference>
<keyword evidence="1" id="KW-0732">Signal</keyword>
<evidence type="ECO:0008006" key="4">
    <source>
        <dbReference type="Google" id="ProtNLM"/>
    </source>
</evidence>
<comment type="caution">
    <text evidence="2">The sequence shown here is derived from an EMBL/GenBank/DDBJ whole genome shotgun (WGS) entry which is preliminary data.</text>
</comment>
<dbReference type="InterPro" id="IPR044730">
    <property type="entry name" value="RNase_H-like_dom_plant"/>
</dbReference>
<feature type="chain" id="PRO_5038635794" description="RNase H type-1 domain-containing protein" evidence="1">
    <location>
        <begin position="21"/>
        <end position="219"/>
    </location>
</feature>
<sequence>MEVMRLIGKLFFLLFVGCNGRIGTGDSGHRHKLDEELLRMISTNCNNNLQVTTSHWNALDVGWVKLNMDGVVSASRYSASIGGAFRDENEIWLRRFSMRLAVNTVFKIELELECNNALLVETILAGGATDGNLKELQLIYQLVNQNWKVCIPHIPKTHNKIVDHLAKCIATGFMRLQLIEEPPPLARDLILIEYNDSMLSQSILLCSHLMLILFYQKYI</sequence>
<name>A0A9D3UQ19_9ROSI</name>
<evidence type="ECO:0000313" key="2">
    <source>
        <dbReference type="EMBL" id="KAH1048284.1"/>
    </source>
</evidence>
<dbReference type="PANTHER" id="PTHR47723:SF24">
    <property type="entry name" value="RNASE H TYPE-1 DOMAIN-CONTAINING PROTEIN"/>
    <property type="match status" value="1"/>
</dbReference>
<dbReference type="EMBL" id="JAIQCV010000011">
    <property type="protein sequence ID" value="KAH1048284.1"/>
    <property type="molecule type" value="Genomic_DNA"/>
</dbReference>
<evidence type="ECO:0000256" key="1">
    <source>
        <dbReference type="SAM" id="SignalP"/>
    </source>
</evidence>
<organism evidence="2 3">
    <name type="scientific">Gossypium stocksii</name>
    <dbReference type="NCBI Taxonomy" id="47602"/>
    <lineage>
        <taxon>Eukaryota</taxon>
        <taxon>Viridiplantae</taxon>
        <taxon>Streptophyta</taxon>
        <taxon>Embryophyta</taxon>
        <taxon>Tracheophyta</taxon>
        <taxon>Spermatophyta</taxon>
        <taxon>Magnoliopsida</taxon>
        <taxon>eudicotyledons</taxon>
        <taxon>Gunneridae</taxon>
        <taxon>Pentapetalae</taxon>
        <taxon>rosids</taxon>
        <taxon>malvids</taxon>
        <taxon>Malvales</taxon>
        <taxon>Malvaceae</taxon>
        <taxon>Malvoideae</taxon>
        <taxon>Gossypium</taxon>
    </lineage>
</organism>
<accession>A0A9D3UQ19</accession>
<dbReference type="AlphaFoldDB" id="A0A9D3UQ19"/>
<dbReference type="Proteomes" id="UP000828251">
    <property type="component" value="Unassembled WGS sequence"/>
</dbReference>
<dbReference type="CDD" id="cd06222">
    <property type="entry name" value="RNase_H_like"/>
    <property type="match status" value="1"/>
</dbReference>
<evidence type="ECO:0000313" key="3">
    <source>
        <dbReference type="Proteomes" id="UP000828251"/>
    </source>
</evidence>
<dbReference type="PANTHER" id="PTHR47723">
    <property type="entry name" value="OS05G0353850 PROTEIN"/>
    <property type="match status" value="1"/>
</dbReference>
<protein>
    <recommendedName>
        <fullName evidence="4">RNase H type-1 domain-containing protein</fullName>
    </recommendedName>
</protein>
<dbReference type="InterPro" id="IPR053151">
    <property type="entry name" value="RNase_H-like"/>
</dbReference>
<feature type="signal peptide" evidence="1">
    <location>
        <begin position="1"/>
        <end position="20"/>
    </location>
</feature>
<keyword evidence="3" id="KW-1185">Reference proteome</keyword>
<dbReference type="OrthoDB" id="1751754at2759"/>
<gene>
    <name evidence="2" type="ORF">J1N35_039068</name>
</gene>